<dbReference type="AlphaFoldDB" id="A0A1D3RZU4"/>
<gene>
    <name evidence="3" type="ORF">PCHDK_000309100</name>
</gene>
<dbReference type="EMBL" id="LT608205">
    <property type="protein sequence ID" value="SCN61665.1"/>
    <property type="molecule type" value="Genomic_DNA"/>
</dbReference>
<evidence type="ECO:0000313" key="4">
    <source>
        <dbReference type="Proteomes" id="UP000195879"/>
    </source>
</evidence>
<keyword evidence="2" id="KW-0812">Transmembrane</keyword>
<reference evidence="3 4" key="1">
    <citation type="submission" date="2016-08" db="EMBL/GenBank/DDBJ databases">
        <authorList>
            <consortium name="Pathogen Informatics"/>
        </authorList>
    </citation>
    <scope>NUCLEOTIDE SEQUENCE [LARGE SCALE GENOMIC DNA]</scope>
    <source>
        <strain evidence="3 4">DK</strain>
    </source>
</reference>
<name>A0A1D3RZU4_PLACE</name>
<feature type="compositionally biased region" description="Low complexity" evidence="1">
    <location>
        <begin position="266"/>
        <end position="279"/>
    </location>
</feature>
<feature type="transmembrane region" description="Helical" evidence="2">
    <location>
        <begin position="136"/>
        <end position="156"/>
    </location>
</feature>
<feature type="compositionally biased region" description="Basic residues" evidence="1">
    <location>
        <begin position="102"/>
        <end position="122"/>
    </location>
</feature>
<feature type="compositionally biased region" description="Basic and acidic residues" evidence="1">
    <location>
        <begin position="27"/>
        <end position="42"/>
    </location>
</feature>
<protein>
    <recommendedName>
        <fullName evidence="5">Membrane associated histidine-rich protein 1b</fullName>
    </recommendedName>
</protein>
<feature type="region of interest" description="Disordered" evidence="1">
    <location>
        <begin position="1"/>
        <end position="122"/>
    </location>
</feature>
<feature type="compositionally biased region" description="Acidic residues" evidence="1">
    <location>
        <begin position="50"/>
        <end position="98"/>
    </location>
</feature>
<keyword evidence="2" id="KW-0472">Membrane</keyword>
<feature type="region of interest" description="Disordered" evidence="1">
    <location>
        <begin position="266"/>
        <end position="293"/>
    </location>
</feature>
<dbReference type="Proteomes" id="UP000195879">
    <property type="component" value="Chromosome 11"/>
</dbReference>
<sequence length="293" mass="33106">MNKIQEKSALKSTTKKKIEEEEVTLENYKEEPKKKHVHFETPKKKKNYNDDDDTANEIGDDIESEEEEDSDEDEDEEIQVMENDEECEDEDEDEYDEETDKKKKKEKEKKKKKEKKEKKKKKSKVKSMLENVKKSITLRNVAILLTIFFVMSFLYIQNEDYIIQAKNYVTSYFQAAIGYTPQRSSGCSCSKRANALSSALKGDDQPAFECPLVTLRKKLLEELAKASQAEKMREAAAGNESTPVPDTTEAAPVAPLAEQVVPSVVPAPAVPSHSPPAHHGSISSELSEQIVTV</sequence>
<dbReference type="OrthoDB" id="373040at2759"/>
<proteinExistence type="predicted"/>
<feature type="compositionally biased region" description="Polar residues" evidence="1">
    <location>
        <begin position="281"/>
        <end position="293"/>
    </location>
</feature>
<keyword evidence="2" id="KW-1133">Transmembrane helix</keyword>
<evidence type="ECO:0000256" key="1">
    <source>
        <dbReference type="SAM" id="MobiDB-lite"/>
    </source>
</evidence>
<evidence type="ECO:0000256" key="2">
    <source>
        <dbReference type="SAM" id="Phobius"/>
    </source>
</evidence>
<organism evidence="3 4">
    <name type="scientific">Plasmodium chabaudi adami</name>
    <dbReference type="NCBI Taxonomy" id="5826"/>
    <lineage>
        <taxon>Eukaryota</taxon>
        <taxon>Sar</taxon>
        <taxon>Alveolata</taxon>
        <taxon>Apicomplexa</taxon>
        <taxon>Aconoidasida</taxon>
        <taxon>Haemosporida</taxon>
        <taxon>Plasmodiidae</taxon>
        <taxon>Plasmodium</taxon>
        <taxon>Plasmodium (Vinckeia)</taxon>
    </lineage>
</organism>
<accession>A0A1D3RZU4</accession>
<evidence type="ECO:0008006" key="5">
    <source>
        <dbReference type="Google" id="ProtNLM"/>
    </source>
</evidence>
<evidence type="ECO:0000313" key="3">
    <source>
        <dbReference type="EMBL" id="SCN61665.1"/>
    </source>
</evidence>